<accession>A0A934U4C5</accession>
<keyword evidence="5" id="KW-1185">Reference proteome</keyword>
<protein>
    <submittedName>
        <fullName evidence="4">TetR/AcrR family transcriptional regulator</fullName>
    </submittedName>
</protein>
<proteinExistence type="predicted"/>
<dbReference type="GO" id="GO:0000976">
    <property type="term" value="F:transcription cis-regulatory region binding"/>
    <property type="evidence" value="ECO:0007669"/>
    <property type="project" value="TreeGrafter"/>
</dbReference>
<organism evidence="4 5">
    <name type="scientific">Antrihabitans stalagmiti</name>
    <dbReference type="NCBI Taxonomy" id="2799499"/>
    <lineage>
        <taxon>Bacteria</taxon>
        <taxon>Bacillati</taxon>
        <taxon>Actinomycetota</taxon>
        <taxon>Actinomycetes</taxon>
        <taxon>Mycobacteriales</taxon>
        <taxon>Nocardiaceae</taxon>
        <taxon>Antrihabitans</taxon>
    </lineage>
</organism>
<comment type="caution">
    <text evidence="4">The sequence shown here is derived from an EMBL/GenBank/DDBJ whole genome shotgun (WGS) entry which is preliminary data.</text>
</comment>
<gene>
    <name evidence="4" type="ORF">JGU71_16075</name>
</gene>
<keyword evidence="1 2" id="KW-0238">DNA-binding</keyword>
<sequence>MCHNCVVSTAKRAYGGVSAADRRAQRRDALLDAAHEIVGTRGFAKLTVSGLCAEAGLNERYYYESFGNLEAVLTALFDRIVAELGRVILEAVASAPDNADAKSRAAIGAAVDMLIDDPCTVRILFTEALIHPTLAARRSETMHTLASLVVSAGQQYYGPATALQVGDRAHFAAMHLVGGLHETITGWIDGTLPISRDELVDRSTELFVLVGGYLAGETYPAR</sequence>
<name>A0A934U4C5_9NOCA</name>
<evidence type="ECO:0000259" key="3">
    <source>
        <dbReference type="PROSITE" id="PS50977"/>
    </source>
</evidence>
<dbReference type="Gene3D" id="1.10.357.10">
    <property type="entry name" value="Tetracycline Repressor, domain 2"/>
    <property type="match status" value="1"/>
</dbReference>
<feature type="DNA-binding region" description="H-T-H motif" evidence="2">
    <location>
        <begin position="47"/>
        <end position="66"/>
    </location>
</feature>
<dbReference type="GO" id="GO:0003700">
    <property type="term" value="F:DNA-binding transcription factor activity"/>
    <property type="evidence" value="ECO:0007669"/>
    <property type="project" value="TreeGrafter"/>
</dbReference>
<evidence type="ECO:0000313" key="5">
    <source>
        <dbReference type="Proteomes" id="UP000655868"/>
    </source>
</evidence>
<dbReference type="PANTHER" id="PTHR30055:SF226">
    <property type="entry name" value="HTH-TYPE TRANSCRIPTIONAL REGULATOR PKSA"/>
    <property type="match status" value="1"/>
</dbReference>
<dbReference type="PANTHER" id="PTHR30055">
    <property type="entry name" value="HTH-TYPE TRANSCRIPTIONAL REGULATOR RUTR"/>
    <property type="match status" value="1"/>
</dbReference>
<dbReference type="InterPro" id="IPR050109">
    <property type="entry name" value="HTH-type_TetR-like_transc_reg"/>
</dbReference>
<evidence type="ECO:0000313" key="4">
    <source>
        <dbReference type="EMBL" id="MBJ8340410.1"/>
    </source>
</evidence>
<feature type="domain" description="HTH tetR-type" evidence="3">
    <location>
        <begin position="24"/>
        <end position="84"/>
    </location>
</feature>
<dbReference type="PROSITE" id="PS50977">
    <property type="entry name" value="HTH_TETR_2"/>
    <property type="match status" value="1"/>
</dbReference>
<dbReference type="EMBL" id="JAEMNV010000004">
    <property type="protein sequence ID" value="MBJ8340410.1"/>
    <property type="molecule type" value="Genomic_DNA"/>
</dbReference>
<dbReference type="InterPro" id="IPR001647">
    <property type="entry name" value="HTH_TetR"/>
</dbReference>
<dbReference type="AlphaFoldDB" id="A0A934U4C5"/>
<dbReference type="Pfam" id="PF00440">
    <property type="entry name" value="TetR_N"/>
    <property type="match status" value="1"/>
</dbReference>
<evidence type="ECO:0000256" key="1">
    <source>
        <dbReference type="ARBA" id="ARBA00023125"/>
    </source>
</evidence>
<reference evidence="4" key="1">
    <citation type="submission" date="2020-12" db="EMBL/GenBank/DDBJ databases">
        <title>Antrihabitans popcorni sp. nov. and Antrihabitans auranticaus sp. nov., isolated from a larva cave.</title>
        <authorList>
            <person name="Lee S.D."/>
            <person name="Kim I.S."/>
        </authorList>
    </citation>
    <scope>NUCLEOTIDE SEQUENCE</scope>
    <source>
        <strain evidence="4">YC3-6</strain>
    </source>
</reference>
<dbReference type="SUPFAM" id="SSF46689">
    <property type="entry name" value="Homeodomain-like"/>
    <property type="match status" value="1"/>
</dbReference>
<dbReference type="InterPro" id="IPR009057">
    <property type="entry name" value="Homeodomain-like_sf"/>
</dbReference>
<dbReference type="Proteomes" id="UP000655868">
    <property type="component" value="Unassembled WGS sequence"/>
</dbReference>
<evidence type="ECO:0000256" key="2">
    <source>
        <dbReference type="PROSITE-ProRule" id="PRU00335"/>
    </source>
</evidence>